<keyword evidence="2" id="KW-1185">Reference proteome</keyword>
<accession>A0ABW5WAI6</accession>
<name>A0ABW5WAI6_9PSEU</name>
<evidence type="ECO:0000313" key="2">
    <source>
        <dbReference type="Proteomes" id="UP001597478"/>
    </source>
</evidence>
<proteinExistence type="predicted"/>
<comment type="caution">
    <text evidence="1">The sequence shown here is derived from an EMBL/GenBank/DDBJ whole genome shotgun (WGS) entry which is preliminary data.</text>
</comment>
<reference evidence="2" key="1">
    <citation type="journal article" date="2019" name="Int. J. Syst. Evol. Microbiol.">
        <title>The Global Catalogue of Microorganisms (GCM) 10K type strain sequencing project: providing services to taxonomists for standard genome sequencing and annotation.</title>
        <authorList>
            <consortium name="The Broad Institute Genomics Platform"/>
            <consortium name="The Broad Institute Genome Sequencing Center for Infectious Disease"/>
            <person name="Wu L."/>
            <person name="Ma J."/>
        </authorList>
    </citation>
    <scope>NUCLEOTIDE SEQUENCE [LARGE SCALE GENOMIC DNA]</scope>
    <source>
        <strain evidence="2">IBRC-M 10906</strain>
    </source>
</reference>
<organism evidence="1 2">
    <name type="scientific">Prauserella oleivorans</name>
    <dbReference type="NCBI Taxonomy" id="1478153"/>
    <lineage>
        <taxon>Bacteria</taxon>
        <taxon>Bacillati</taxon>
        <taxon>Actinomycetota</taxon>
        <taxon>Actinomycetes</taxon>
        <taxon>Pseudonocardiales</taxon>
        <taxon>Pseudonocardiaceae</taxon>
        <taxon>Prauserella</taxon>
    </lineage>
</organism>
<protein>
    <recommendedName>
        <fullName evidence="3">XRE family transcriptional regulator</fullName>
    </recommendedName>
</protein>
<evidence type="ECO:0000313" key="1">
    <source>
        <dbReference type="EMBL" id="MFD2799613.1"/>
    </source>
</evidence>
<dbReference type="Gene3D" id="1.25.40.10">
    <property type="entry name" value="Tetratricopeptide repeat domain"/>
    <property type="match status" value="1"/>
</dbReference>
<sequence>MGSEPSRGRPTSRRPRTVLEQQIREVRRESLHEFVRYAERFAREHGEVGTLSLRHLERLVSGRGPGGKPISRPLPSTCRLLERIFGIPIDELLSPVTAPDQAETGETELRQMIRASGRVDGAVVRVLHEQLNAIRALDRQLGAVIAHEEVAVKVRQVGTLLRHSLMPNARVRLGELLSELCTLAGWQALDMGRTAQAWQYYERSKDAARESCDPTFEAHAAAEQSFVLLEIGDTSSAVELLAGTRARADHHAPRLLRAWLAAAHGEALAADSQRTASLRAFDDAAALLPNQPGKPDGPYVVLDSVHLDRWRGHALARIGEPEAIGLLTSALSRLDSTFARAEAGLRIDLAAALINLSERDEAQRQIDRARDIAAAIGSRRHERRLERISAGDR</sequence>
<dbReference type="InterPro" id="IPR011990">
    <property type="entry name" value="TPR-like_helical_dom_sf"/>
</dbReference>
<dbReference type="SUPFAM" id="SSF48452">
    <property type="entry name" value="TPR-like"/>
    <property type="match status" value="1"/>
</dbReference>
<gene>
    <name evidence="1" type="ORF">ACFS2C_09425</name>
</gene>
<dbReference type="EMBL" id="JBHUOF010000010">
    <property type="protein sequence ID" value="MFD2799613.1"/>
    <property type="molecule type" value="Genomic_DNA"/>
</dbReference>
<dbReference type="Proteomes" id="UP001597478">
    <property type="component" value="Unassembled WGS sequence"/>
</dbReference>
<dbReference type="RefSeq" id="WP_377392519.1">
    <property type="nucleotide sequence ID" value="NZ_JBHSAN010000029.1"/>
</dbReference>
<evidence type="ECO:0008006" key="3">
    <source>
        <dbReference type="Google" id="ProtNLM"/>
    </source>
</evidence>